<dbReference type="EMBL" id="VSRR010065388">
    <property type="protein sequence ID" value="MPC84403.1"/>
    <property type="molecule type" value="Genomic_DNA"/>
</dbReference>
<evidence type="ECO:0000313" key="2">
    <source>
        <dbReference type="Proteomes" id="UP000324222"/>
    </source>
</evidence>
<reference evidence="1 2" key="1">
    <citation type="submission" date="2019-05" db="EMBL/GenBank/DDBJ databases">
        <title>Another draft genome of Portunus trituberculatus and its Hox gene families provides insights of decapod evolution.</title>
        <authorList>
            <person name="Jeong J.-H."/>
            <person name="Song I."/>
            <person name="Kim S."/>
            <person name="Choi T."/>
            <person name="Kim D."/>
            <person name="Ryu S."/>
            <person name="Kim W."/>
        </authorList>
    </citation>
    <scope>NUCLEOTIDE SEQUENCE [LARGE SCALE GENOMIC DNA]</scope>
    <source>
        <tissue evidence="1">Muscle</tissue>
    </source>
</reference>
<name>A0A5B7IPU7_PORTR</name>
<dbReference type="Proteomes" id="UP000324222">
    <property type="component" value="Unassembled WGS sequence"/>
</dbReference>
<accession>A0A5B7IPU7</accession>
<dbReference type="AlphaFoldDB" id="A0A5B7IPU7"/>
<keyword evidence="2" id="KW-1185">Reference proteome</keyword>
<comment type="caution">
    <text evidence="1">The sequence shown here is derived from an EMBL/GenBank/DDBJ whole genome shotgun (WGS) entry which is preliminary data.</text>
</comment>
<protein>
    <submittedName>
        <fullName evidence="1">Uncharacterized protein</fullName>
    </submittedName>
</protein>
<sequence length="32" mass="3638">MRCLGLELTVHSLRTRTELLASTSEGRMEVFT</sequence>
<proteinExistence type="predicted"/>
<gene>
    <name evidence="1" type="ORF">E2C01_079141</name>
</gene>
<organism evidence="1 2">
    <name type="scientific">Portunus trituberculatus</name>
    <name type="common">Swimming crab</name>
    <name type="synonym">Neptunus trituberculatus</name>
    <dbReference type="NCBI Taxonomy" id="210409"/>
    <lineage>
        <taxon>Eukaryota</taxon>
        <taxon>Metazoa</taxon>
        <taxon>Ecdysozoa</taxon>
        <taxon>Arthropoda</taxon>
        <taxon>Crustacea</taxon>
        <taxon>Multicrustacea</taxon>
        <taxon>Malacostraca</taxon>
        <taxon>Eumalacostraca</taxon>
        <taxon>Eucarida</taxon>
        <taxon>Decapoda</taxon>
        <taxon>Pleocyemata</taxon>
        <taxon>Brachyura</taxon>
        <taxon>Eubrachyura</taxon>
        <taxon>Portunoidea</taxon>
        <taxon>Portunidae</taxon>
        <taxon>Portuninae</taxon>
        <taxon>Portunus</taxon>
    </lineage>
</organism>
<evidence type="ECO:0000313" key="1">
    <source>
        <dbReference type="EMBL" id="MPC84403.1"/>
    </source>
</evidence>